<evidence type="ECO:0000313" key="2">
    <source>
        <dbReference type="Proteomes" id="UP001345963"/>
    </source>
</evidence>
<comment type="caution">
    <text evidence="1">The sequence shown here is derived from an EMBL/GenBank/DDBJ whole genome shotgun (WGS) entry which is preliminary data.</text>
</comment>
<sequence>MFPHTQLACQLLGSLYQSLTGLKHYTAVQGGNQWSPGWSSKQQLAVIQCLSLFCCKKLQSYCVTSALTNGHCSANKLDCKLEFKCRETKNFFVPTKCMALN</sequence>
<organism evidence="1 2">
    <name type="scientific">Ataeniobius toweri</name>
    <dbReference type="NCBI Taxonomy" id="208326"/>
    <lineage>
        <taxon>Eukaryota</taxon>
        <taxon>Metazoa</taxon>
        <taxon>Chordata</taxon>
        <taxon>Craniata</taxon>
        <taxon>Vertebrata</taxon>
        <taxon>Euteleostomi</taxon>
        <taxon>Actinopterygii</taxon>
        <taxon>Neopterygii</taxon>
        <taxon>Teleostei</taxon>
        <taxon>Neoteleostei</taxon>
        <taxon>Acanthomorphata</taxon>
        <taxon>Ovalentaria</taxon>
        <taxon>Atherinomorphae</taxon>
        <taxon>Cyprinodontiformes</taxon>
        <taxon>Goodeidae</taxon>
        <taxon>Ataeniobius</taxon>
    </lineage>
</organism>
<gene>
    <name evidence="1" type="ORF">ATANTOWER_025793</name>
</gene>
<proteinExistence type="predicted"/>
<keyword evidence="2" id="KW-1185">Reference proteome</keyword>
<dbReference type="EMBL" id="JAHUTI010010437">
    <property type="protein sequence ID" value="MED6235424.1"/>
    <property type="molecule type" value="Genomic_DNA"/>
</dbReference>
<accession>A0ABU7AC97</accession>
<evidence type="ECO:0000313" key="1">
    <source>
        <dbReference type="EMBL" id="MED6235424.1"/>
    </source>
</evidence>
<evidence type="ECO:0008006" key="3">
    <source>
        <dbReference type="Google" id="ProtNLM"/>
    </source>
</evidence>
<dbReference type="Proteomes" id="UP001345963">
    <property type="component" value="Unassembled WGS sequence"/>
</dbReference>
<protein>
    <recommendedName>
        <fullName evidence="3">Secreted protein</fullName>
    </recommendedName>
</protein>
<name>A0ABU7AC97_9TELE</name>
<reference evidence="1 2" key="1">
    <citation type="submission" date="2021-07" db="EMBL/GenBank/DDBJ databases">
        <authorList>
            <person name="Palmer J.M."/>
        </authorList>
    </citation>
    <scope>NUCLEOTIDE SEQUENCE [LARGE SCALE GENOMIC DNA]</scope>
    <source>
        <strain evidence="1 2">AT_MEX2019</strain>
        <tissue evidence="1">Muscle</tissue>
    </source>
</reference>